<evidence type="ECO:0000259" key="1">
    <source>
        <dbReference type="Pfam" id="PF07811"/>
    </source>
</evidence>
<dbReference type="InterPro" id="IPR012495">
    <property type="entry name" value="TadE-like_dom"/>
</dbReference>
<feature type="domain" description="TadE-like" evidence="1">
    <location>
        <begin position="2"/>
        <end position="38"/>
    </location>
</feature>
<protein>
    <submittedName>
        <fullName evidence="2">TadE/TadG family type IV pilus assembly protein</fullName>
    </submittedName>
</protein>
<sequence length="132" mass="14263">MEFGFIGLLFLTVLLAILQFALLFLSQMNLENALSDAATGNTAATYANNRSEVAERICGRLILMDNCQTRLLLEMQPLTSYAASGQAIAGTVFAVGAAKEVTLMRARAPVLTIVPGLPQLWIESQALFMRPA</sequence>
<dbReference type="Proteomes" id="UP001596053">
    <property type="component" value="Unassembled WGS sequence"/>
</dbReference>
<reference evidence="3" key="1">
    <citation type="journal article" date="2019" name="Int. J. Syst. Evol. Microbiol.">
        <title>The Global Catalogue of Microorganisms (GCM) 10K type strain sequencing project: providing services to taxonomists for standard genome sequencing and annotation.</title>
        <authorList>
            <consortium name="The Broad Institute Genomics Platform"/>
            <consortium name="The Broad Institute Genome Sequencing Center for Infectious Disease"/>
            <person name="Wu L."/>
            <person name="Ma J."/>
        </authorList>
    </citation>
    <scope>NUCLEOTIDE SEQUENCE [LARGE SCALE GENOMIC DNA]</scope>
    <source>
        <strain evidence="3">NCAIM B.01391</strain>
    </source>
</reference>
<dbReference type="Pfam" id="PF07811">
    <property type="entry name" value="TadE"/>
    <property type="match status" value="1"/>
</dbReference>
<name>A0ABW0IN87_9HYPH</name>
<organism evidence="2 3">
    <name type="scientific">Bosea eneae</name>
    <dbReference type="NCBI Taxonomy" id="151454"/>
    <lineage>
        <taxon>Bacteria</taxon>
        <taxon>Pseudomonadati</taxon>
        <taxon>Pseudomonadota</taxon>
        <taxon>Alphaproteobacteria</taxon>
        <taxon>Hyphomicrobiales</taxon>
        <taxon>Boseaceae</taxon>
        <taxon>Bosea</taxon>
    </lineage>
</organism>
<proteinExistence type="predicted"/>
<dbReference type="RefSeq" id="WP_377796701.1">
    <property type="nucleotide sequence ID" value="NZ_JBHSLW010000008.1"/>
</dbReference>
<evidence type="ECO:0000313" key="2">
    <source>
        <dbReference type="EMBL" id="MFC5419122.1"/>
    </source>
</evidence>
<gene>
    <name evidence="2" type="ORF">ACFPOB_06035</name>
</gene>
<accession>A0ABW0IN87</accession>
<evidence type="ECO:0000313" key="3">
    <source>
        <dbReference type="Proteomes" id="UP001596053"/>
    </source>
</evidence>
<dbReference type="EMBL" id="JBHSLW010000008">
    <property type="protein sequence ID" value="MFC5419122.1"/>
    <property type="molecule type" value="Genomic_DNA"/>
</dbReference>
<keyword evidence="3" id="KW-1185">Reference proteome</keyword>
<comment type="caution">
    <text evidence="2">The sequence shown here is derived from an EMBL/GenBank/DDBJ whole genome shotgun (WGS) entry which is preliminary data.</text>
</comment>